<dbReference type="SUPFAM" id="SSF56801">
    <property type="entry name" value="Acetyl-CoA synthetase-like"/>
    <property type="match status" value="1"/>
</dbReference>
<organism evidence="9 10">
    <name type="scientific">Paenibacillus alvei</name>
    <name type="common">Bacillus alvei</name>
    <dbReference type="NCBI Taxonomy" id="44250"/>
    <lineage>
        <taxon>Bacteria</taxon>
        <taxon>Bacillati</taxon>
        <taxon>Bacillota</taxon>
        <taxon>Bacilli</taxon>
        <taxon>Bacillales</taxon>
        <taxon>Paenibacillaceae</taxon>
        <taxon>Paenibacillus</taxon>
    </lineage>
</organism>
<accession>A0ABT4E948</accession>
<keyword evidence="6" id="KW-0045">Antibiotic biosynthesis</keyword>
<dbReference type="InterPro" id="IPR020845">
    <property type="entry name" value="AMP-binding_CS"/>
</dbReference>
<keyword evidence="5" id="KW-0677">Repeat</keyword>
<dbReference type="Gene3D" id="3.40.50.980">
    <property type="match status" value="2"/>
</dbReference>
<evidence type="ECO:0000313" key="10">
    <source>
        <dbReference type="Proteomes" id="UP001527090"/>
    </source>
</evidence>
<dbReference type="InterPro" id="IPR023213">
    <property type="entry name" value="CAT-like_dom_sf"/>
</dbReference>
<evidence type="ECO:0000256" key="4">
    <source>
        <dbReference type="ARBA" id="ARBA00022553"/>
    </source>
</evidence>
<proteinExistence type="inferred from homology"/>
<evidence type="ECO:0000256" key="6">
    <source>
        <dbReference type="ARBA" id="ARBA00023194"/>
    </source>
</evidence>
<evidence type="ECO:0000256" key="2">
    <source>
        <dbReference type="ARBA" id="ARBA00006432"/>
    </source>
</evidence>
<evidence type="ECO:0000313" key="9">
    <source>
        <dbReference type="EMBL" id="MCY9530252.1"/>
    </source>
</evidence>
<evidence type="ECO:0000259" key="8">
    <source>
        <dbReference type="PROSITE" id="PS50075"/>
    </source>
</evidence>
<protein>
    <submittedName>
        <fullName evidence="9">Non-ribosomal peptide synthetase</fullName>
    </submittedName>
</protein>
<dbReference type="NCBIfam" id="TIGR01733">
    <property type="entry name" value="AA-adenyl-dom"/>
    <property type="match status" value="1"/>
</dbReference>
<dbReference type="Pfam" id="PF00668">
    <property type="entry name" value="Condensation"/>
    <property type="match status" value="1"/>
</dbReference>
<keyword evidence="7" id="KW-0511">Multifunctional enzyme</keyword>
<dbReference type="InterPro" id="IPR010071">
    <property type="entry name" value="AA_adenyl_dom"/>
</dbReference>
<dbReference type="PANTHER" id="PTHR45527">
    <property type="entry name" value="NONRIBOSOMAL PEPTIDE SYNTHETASE"/>
    <property type="match status" value="1"/>
</dbReference>
<name>A0ABT4E948_PAEAL</name>
<dbReference type="PANTHER" id="PTHR45527:SF1">
    <property type="entry name" value="FATTY ACID SYNTHASE"/>
    <property type="match status" value="1"/>
</dbReference>
<dbReference type="SUPFAM" id="SSF52777">
    <property type="entry name" value="CoA-dependent acyltransferases"/>
    <property type="match status" value="3"/>
</dbReference>
<dbReference type="RefSeq" id="WP_021255631.1">
    <property type="nucleotide sequence ID" value="NZ_JAMDLY010000011.1"/>
</dbReference>
<comment type="cofactor">
    <cofactor evidence="1">
        <name>pantetheine 4'-phosphate</name>
        <dbReference type="ChEBI" id="CHEBI:47942"/>
    </cofactor>
</comment>
<dbReference type="InterPro" id="IPR009081">
    <property type="entry name" value="PP-bd_ACP"/>
</dbReference>
<dbReference type="InterPro" id="IPR045851">
    <property type="entry name" value="AMP-bd_C_sf"/>
</dbReference>
<dbReference type="Proteomes" id="UP001527090">
    <property type="component" value="Unassembled WGS sequence"/>
</dbReference>
<dbReference type="Gene3D" id="3.30.300.30">
    <property type="match status" value="1"/>
</dbReference>
<dbReference type="InterPro" id="IPR001242">
    <property type="entry name" value="Condensation_dom"/>
</dbReference>
<dbReference type="Gene3D" id="2.30.38.10">
    <property type="entry name" value="Luciferase, Domain 3"/>
    <property type="match status" value="1"/>
</dbReference>
<keyword evidence="3" id="KW-0596">Phosphopantetheine</keyword>
<evidence type="ECO:0000256" key="7">
    <source>
        <dbReference type="ARBA" id="ARBA00023268"/>
    </source>
</evidence>
<dbReference type="Gene3D" id="3.30.559.30">
    <property type="entry name" value="Nonribosomal peptide synthetase, condensation domain"/>
    <property type="match status" value="2"/>
</dbReference>
<gene>
    <name evidence="9" type="ORF">M5X04_13085</name>
</gene>
<dbReference type="Pfam" id="PF00550">
    <property type="entry name" value="PP-binding"/>
    <property type="match status" value="1"/>
</dbReference>
<keyword evidence="4" id="KW-0597">Phosphoprotein</keyword>
<dbReference type="PROSITE" id="PS00455">
    <property type="entry name" value="AMP_BINDING"/>
    <property type="match status" value="1"/>
</dbReference>
<sequence>MLGDNAKKIDKSNVEDIVALSPIQKGLLYHYLKHGELDYYFEHLDLTLTGQLCLSSIRRAWNFVAETNELLRTVFRWENLDHPLQIILKQHTIPVTIHDFSVLTEEEREKLVQNVREQERNVRLNLEVEPIRVTVCKLTNNTSEMIVRWHHILFDGWSNAIILKELLDAYNSYYLGNHPKQTNKTKYKEFIKWHQRQNRSKQETFWSNFLCHFEESSSLPYDWSGEPSGVVDRFISELSLSDTSLAVEFARQQQLTISSLLYSVWALMLIKYNSQCDIVFGTTVSGRVPSIEAIEEMVGLFINTVPLRIKSDFGMQAHDFIRYVDETLRIREEFEQTPLVEIEKYCNHEGIAPLFNSIVVIENYPVDSKLRQAGFLNIESYQMYETTNYPLTLGINLKEKLELEFIYDTSLFTREFVERMYGHFQNILLQVINKPEIRLSEIEIVTATEKNQILYAFNKDLHLPDNGEVVHQAFEKQADRTPDATAIIYKGIKYSYREINEKANALARMLRQKGVHEESFVPILMERSQTLIISMLGVLKAGGSYIPIDSEYTSDRISRILADCEANILVTKQKFMKDMHFSGHTVFVEDDFGEADATNPSNLNCSSHLVYMIYTSGSTGIPKGVMIEHRNLLAYVRAFQQEFSLSTEDVILQQASCSFDVFVEEVYPALLNGGTVLIADKEDILDLKKLENLLHTHQVSIVSCSPLLLNELNRRANFVFIHTFISGGDVLKPNYISNLIGHSKVYNTYGPTETTVCATYYRCNRTDDNSIPIGGPVLGYNVYILNQENQILPIGIPGEICIAGAGVGRGYRNNPNLSAEKFISDPFNSRLRMYRTGDFGKWLPDGSIHFMGRKDEQVKIRGFRIELGEIAHHLSSYESIEDAVVLIVNDHTGNKSISAYLKSKVQLTVSEIKDYLAGKLPYYMIPSHFYKIDAVPLTSNAKIDKSALIKCGRSLHAGEESSDTPDEIESLIRRVWVDILQLENVGLHDHFFDIGGNSILLMQLHAKLEKEYSWGVSIPDLFIYSTISKLAKYVATKKQELSEEVFLNYEKLPSNFFQHNTNANGEGTIKFYLKNQRFKTLKQVATVNNIELLDVLLSMYVFLFSQINKQKTVTLQFTRANGYAVPLLIDLSQFQEFPRLFQYISEKRNDDFYNQTYHLDQAYTIRRNKGFDEILPLVSIGDELAINSKLLEIFDLVLILEEHYEDEQFLFVCKFNNRRLGTQQISSLINGYLDVVGQLADNHVFS</sequence>
<dbReference type="Pfam" id="PF00501">
    <property type="entry name" value="AMP-binding"/>
    <property type="match status" value="1"/>
</dbReference>
<evidence type="ECO:0000256" key="5">
    <source>
        <dbReference type="ARBA" id="ARBA00022737"/>
    </source>
</evidence>
<comment type="similarity">
    <text evidence="2">Belongs to the ATP-dependent AMP-binding enzyme family.</text>
</comment>
<dbReference type="Gene3D" id="3.30.559.10">
    <property type="entry name" value="Chloramphenicol acetyltransferase-like domain"/>
    <property type="match status" value="1"/>
</dbReference>
<reference evidence="9 10" key="1">
    <citation type="submission" date="2022-05" db="EMBL/GenBank/DDBJ databases">
        <title>Genome Sequencing of Bee-Associated Microbes.</title>
        <authorList>
            <person name="Dunlap C."/>
        </authorList>
    </citation>
    <scope>NUCLEOTIDE SEQUENCE [LARGE SCALE GENOMIC DNA]</scope>
    <source>
        <strain evidence="9 10">NRRL NRS-750</strain>
    </source>
</reference>
<evidence type="ECO:0000256" key="1">
    <source>
        <dbReference type="ARBA" id="ARBA00001957"/>
    </source>
</evidence>
<feature type="domain" description="Carrier" evidence="8">
    <location>
        <begin position="963"/>
        <end position="1038"/>
    </location>
</feature>
<dbReference type="Gene3D" id="1.10.1200.10">
    <property type="entry name" value="ACP-like"/>
    <property type="match status" value="1"/>
</dbReference>
<dbReference type="InterPro" id="IPR020806">
    <property type="entry name" value="PKS_PP-bd"/>
</dbReference>
<dbReference type="PROSITE" id="PS50075">
    <property type="entry name" value="CARRIER"/>
    <property type="match status" value="1"/>
</dbReference>
<evidence type="ECO:0000256" key="3">
    <source>
        <dbReference type="ARBA" id="ARBA00022450"/>
    </source>
</evidence>
<dbReference type="EMBL" id="JAMDLY010000011">
    <property type="protein sequence ID" value="MCY9530252.1"/>
    <property type="molecule type" value="Genomic_DNA"/>
</dbReference>
<dbReference type="SUPFAM" id="SSF47336">
    <property type="entry name" value="ACP-like"/>
    <property type="match status" value="1"/>
</dbReference>
<dbReference type="InterPro" id="IPR000873">
    <property type="entry name" value="AMP-dep_synth/lig_dom"/>
</dbReference>
<dbReference type="SMART" id="SM00823">
    <property type="entry name" value="PKS_PP"/>
    <property type="match status" value="1"/>
</dbReference>
<dbReference type="InterPro" id="IPR036736">
    <property type="entry name" value="ACP-like_sf"/>
</dbReference>
<comment type="caution">
    <text evidence="9">The sequence shown here is derived from an EMBL/GenBank/DDBJ whole genome shotgun (WGS) entry which is preliminary data.</text>
</comment>
<keyword evidence="10" id="KW-1185">Reference proteome</keyword>